<feature type="transmembrane region" description="Helical" evidence="1">
    <location>
        <begin position="97"/>
        <end position="116"/>
    </location>
</feature>
<feature type="transmembrane region" description="Helical" evidence="1">
    <location>
        <begin position="62"/>
        <end position="85"/>
    </location>
</feature>
<dbReference type="KEGG" id="rain:Rai3103_11175"/>
<name>A0A5Q2FF66_9ACTN</name>
<dbReference type="AlphaFoldDB" id="A0A5Q2FF66"/>
<keyword evidence="3" id="KW-1185">Reference proteome</keyword>
<dbReference type="PANTHER" id="PTHR37309">
    <property type="entry name" value="SLR0284 PROTEIN"/>
    <property type="match status" value="1"/>
</dbReference>
<evidence type="ECO:0000313" key="2">
    <source>
        <dbReference type="EMBL" id="QGF24144.1"/>
    </source>
</evidence>
<sequence length="125" mass="13356">MIWRWLVNSLAVAAATYLVAGITVSARDTTGIVLTVGLVALILGAVNTVVKPIFEALTGCLVILTLGLFLLVINALMLMLTSWLATQLGLGWHVDGFVPAFWGALVISIVSLLLGASPWRRRTRA</sequence>
<gene>
    <name evidence="2" type="ORF">Rai3103_11175</name>
</gene>
<accession>A0A5Q2FF66</accession>
<keyword evidence="1" id="KW-0812">Transmembrane</keyword>
<protein>
    <submittedName>
        <fullName evidence="2">Phage holin family protein</fullName>
    </submittedName>
</protein>
<feature type="transmembrane region" description="Helical" evidence="1">
    <location>
        <begin position="31"/>
        <end position="50"/>
    </location>
</feature>
<keyword evidence="1" id="KW-0472">Membrane</keyword>
<keyword evidence="1" id="KW-1133">Transmembrane helix</keyword>
<evidence type="ECO:0000256" key="1">
    <source>
        <dbReference type="SAM" id="Phobius"/>
    </source>
</evidence>
<organism evidence="2 3">
    <name type="scientific">Raineyella fluvialis</name>
    <dbReference type="NCBI Taxonomy" id="2662261"/>
    <lineage>
        <taxon>Bacteria</taxon>
        <taxon>Bacillati</taxon>
        <taxon>Actinomycetota</taxon>
        <taxon>Actinomycetes</taxon>
        <taxon>Propionibacteriales</taxon>
        <taxon>Propionibacteriaceae</taxon>
        <taxon>Raineyella</taxon>
    </lineage>
</organism>
<dbReference type="RefSeq" id="WP_153572673.1">
    <property type="nucleotide sequence ID" value="NZ_CP045725.1"/>
</dbReference>
<dbReference type="InterPro" id="IPR007165">
    <property type="entry name" value="Phage_holin_4_2"/>
</dbReference>
<dbReference type="PANTHER" id="PTHR37309:SF1">
    <property type="entry name" value="SLR0284 PROTEIN"/>
    <property type="match status" value="1"/>
</dbReference>
<dbReference type="Proteomes" id="UP000386847">
    <property type="component" value="Chromosome"/>
</dbReference>
<proteinExistence type="predicted"/>
<dbReference type="Pfam" id="PF04020">
    <property type="entry name" value="Phage_holin_4_2"/>
    <property type="match status" value="1"/>
</dbReference>
<reference evidence="2 3" key="1">
    <citation type="submission" date="2019-10" db="EMBL/GenBank/DDBJ databases">
        <title>Genomic analysis of Raineyella sp. CBA3103.</title>
        <authorList>
            <person name="Roh S.W."/>
        </authorList>
    </citation>
    <scope>NUCLEOTIDE SEQUENCE [LARGE SCALE GENOMIC DNA]</scope>
    <source>
        <strain evidence="2 3">CBA3103</strain>
    </source>
</reference>
<evidence type="ECO:0000313" key="3">
    <source>
        <dbReference type="Proteomes" id="UP000386847"/>
    </source>
</evidence>
<dbReference type="EMBL" id="CP045725">
    <property type="protein sequence ID" value="QGF24144.1"/>
    <property type="molecule type" value="Genomic_DNA"/>
</dbReference>